<dbReference type="InterPro" id="IPR003744">
    <property type="entry name" value="YhhQ"/>
</dbReference>
<gene>
    <name evidence="2" type="ORF">E6C55_29040</name>
</gene>
<dbReference type="AlphaFoldDB" id="A0A4V3WDT1"/>
<dbReference type="Pfam" id="PF02592">
    <property type="entry name" value="Vut_1"/>
    <property type="match status" value="1"/>
</dbReference>
<comment type="similarity">
    <text evidence="1">Belongs to the vitamin uptake transporter (VUT/ECF) (TC 2.A.88) family. Q precursor transporter subfamily.</text>
</comment>
<evidence type="ECO:0000313" key="2">
    <source>
        <dbReference type="EMBL" id="THF73437.1"/>
    </source>
</evidence>
<dbReference type="OrthoDB" id="9805479at2"/>
<feature type="transmembrane region" description="Helical" evidence="1">
    <location>
        <begin position="52"/>
        <end position="73"/>
    </location>
</feature>
<proteinExistence type="inferred from homology"/>
<feature type="transmembrane region" description="Helical" evidence="1">
    <location>
        <begin position="85"/>
        <end position="104"/>
    </location>
</feature>
<dbReference type="PANTHER" id="PTHR34300">
    <property type="entry name" value="QUEUOSINE PRECURSOR TRANSPORTER-RELATED"/>
    <property type="match status" value="1"/>
</dbReference>
<comment type="caution">
    <text evidence="2">The sequence shown here is derived from an EMBL/GenBank/DDBJ whole genome shotgun (WGS) entry which is preliminary data.</text>
</comment>
<feature type="transmembrane region" description="Helical" evidence="1">
    <location>
        <begin position="169"/>
        <end position="190"/>
    </location>
</feature>
<evidence type="ECO:0000313" key="3">
    <source>
        <dbReference type="Proteomes" id="UP000310636"/>
    </source>
</evidence>
<evidence type="ECO:0000256" key="1">
    <source>
        <dbReference type="HAMAP-Rule" id="MF_02088"/>
    </source>
</evidence>
<sequence>MFNLTWGVLFVIVNFALFLACYRLLGKNGLYAWIGAATVLANIQVVKNIEMFGIAMTLGNTIYTSIYLTTDLLNEKYGEKEARKAVWFGFFTMLMSLVLMQMVLVFEPGTEDFAQESLETIFGLMPRIALGSLAAYFISQFLDVKIFSRLKKAYPGRGQLWIRNNGSTMLSQLVDTLVFTSIAFIGEYSWEVWWEIALTTYVLKFVISAASTPVIYIARSFKFKEEAASTSTSA</sequence>
<comment type="subcellular location">
    <subcellularLocation>
        <location evidence="1">Cell membrane</location>
        <topology evidence="1">Multi-pass membrane protein</topology>
    </subcellularLocation>
</comment>
<dbReference type="NCBIfam" id="TIGR00697">
    <property type="entry name" value="queuosine precursor transporter"/>
    <property type="match status" value="1"/>
</dbReference>
<dbReference type="PANTHER" id="PTHR34300:SF2">
    <property type="entry name" value="QUEUOSINE PRECURSOR TRANSPORTER-RELATED"/>
    <property type="match status" value="1"/>
</dbReference>
<protein>
    <recommendedName>
        <fullName evidence="1">Probable queuosine precursor transporter</fullName>
        <shortName evidence="1">Q precursor transporter</shortName>
    </recommendedName>
</protein>
<organism evidence="2 3">
    <name type="scientific">Cohnella fermenti</name>
    <dbReference type="NCBI Taxonomy" id="2565925"/>
    <lineage>
        <taxon>Bacteria</taxon>
        <taxon>Bacillati</taxon>
        <taxon>Bacillota</taxon>
        <taxon>Bacilli</taxon>
        <taxon>Bacillales</taxon>
        <taxon>Paenibacillaceae</taxon>
        <taxon>Cohnella</taxon>
    </lineage>
</organism>
<keyword evidence="1" id="KW-0812">Transmembrane</keyword>
<feature type="transmembrane region" description="Helical" evidence="1">
    <location>
        <begin position="124"/>
        <end position="148"/>
    </location>
</feature>
<feature type="transmembrane region" description="Helical" evidence="1">
    <location>
        <begin position="30"/>
        <end position="46"/>
    </location>
</feature>
<dbReference type="HAMAP" id="MF_02088">
    <property type="entry name" value="Q_prec_transport"/>
    <property type="match status" value="1"/>
</dbReference>
<dbReference type="RefSeq" id="WP_136373338.1">
    <property type="nucleotide sequence ID" value="NZ_SSOB01000055.1"/>
</dbReference>
<dbReference type="GO" id="GO:0005886">
    <property type="term" value="C:plasma membrane"/>
    <property type="evidence" value="ECO:0007669"/>
    <property type="project" value="UniProtKB-SubCell"/>
</dbReference>
<dbReference type="GO" id="GO:0022857">
    <property type="term" value="F:transmembrane transporter activity"/>
    <property type="evidence" value="ECO:0007669"/>
    <property type="project" value="UniProtKB-UniRule"/>
</dbReference>
<keyword evidence="1" id="KW-1003">Cell membrane</keyword>
<accession>A0A4V3WDT1</accession>
<keyword evidence="3" id="KW-1185">Reference proteome</keyword>
<dbReference type="Proteomes" id="UP000310636">
    <property type="component" value="Unassembled WGS sequence"/>
</dbReference>
<keyword evidence="1" id="KW-1133">Transmembrane helix</keyword>
<dbReference type="EMBL" id="SSOB01000055">
    <property type="protein sequence ID" value="THF73437.1"/>
    <property type="molecule type" value="Genomic_DNA"/>
</dbReference>
<keyword evidence="1" id="KW-0813">Transport</keyword>
<name>A0A4V3WDT1_9BACL</name>
<feature type="transmembrane region" description="Helical" evidence="1">
    <location>
        <begin position="6"/>
        <end position="25"/>
    </location>
</feature>
<comment type="function">
    <text evidence="1">Involved in the import of queuosine (Q) precursors, required for Q precursor salvage.</text>
</comment>
<keyword evidence="1" id="KW-0472">Membrane</keyword>
<reference evidence="2 3" key="1">
    <citation type="submission" date="2019-04" db="EMBL/GenBank/DDBJ databases">
        <title>Cohnella sp. nov. isolated from preserved vegetables.</title>
        <authorList>
            <person name="Lin S.-Y."/>
            <person name="Hung M.-H."/>
            <person name="Young C.-C."/>
        </authorList>
    </citation>
    <scope>NUCLEOTIDE SEQUENCE [LARGE SCALE GENOMIC DNA]</scope>
    <source>
        <strain evidence="2 3">CC-MHH1044</strain>
    </source>
</reference>
<feature type="transmembrane region" description="Helical" evidence="1">
    <location>
        <begin position="196"/>
        <end position="218"/>
    </location>
</feature>